<comment type="catalytic activity">
    <reaction evidence="9">
        <text>15-hydroxy-(5Z,8Z,11Z,13E)-eicosatetraenoate + ATP + CoA = 15-hydroxy-(5Z,8Z,11Z,13E)-eicosatetraenoyl-CoA + AMP + diphosphate</text>
        <dbReference type="Rhea" id="RHEA:52116"/>
        <dbReference type="ChEBI" id="CHEBI:30616"/>
        <dbReference type="ChEBI" id="CHEBI:33019"/>
        <dbReference type="ChEBI" id="CHEBI:57287"/>
        <dbReference type="ChEBI" id="CHEBI:78832"/>
        <dbReference type="ChEBI" id="CHEBI:136409"/>
        <dbReference type="ChEBI" id="CHEBI:456215"/>
    </reaction>
    <physiologicalReaction direction="left-to-right" evidence="9">
        <dbReference type="Rhea" id="RHEA:52117"/>
    </physiologicalReaction>
</comment>
<organism evidence="15 16">
    <name type="scientific">Clunio marinus</name>
    <dbReference type="NCBI Taxonomy" id="568069"/>
    <lineage>
        <taxon>Eukaryota</taxon>
        <taxon>Metazoa</taxon>
        <taxon>Ecdysozoa</taxon>
        <taxon>Arthropoda</taxon>
        <taxon>Hexapoda</taxon>
        <taxon>Insecta</taxon>
        <taxon>Pterygota</taxon>
        <taxon>Neoptera</taxon>
        <taxon>Endopterygota</taxon>
        <taxon>Diptera</taxon>
        <taxon>Nematocera</taxon>
        <taxon>Chironomoidea</taxon>
        <taxon>Chironomidae</taxon>
        <taxon>Clunio</taxon>
    </lineage>
</organism>
<comment type="function">
    <text evidence="13">Catalyzes the conversion of long-chain fatty acids to their active form acyl-CoAs for both synthesis of cellular lipids, and degradation via beta-oxidation.</text>
</comment>
<dbReference type="InterPro" id="IPR020845">
    <property type="entry name" value="AMP-binding_CS"/>
</dbReference>
<evidence type="ECO:0000256" key="1">
    <source>
        <dbReference type="ARBA" id="ARBA00006432"/>
    </source>
</evidence>
<keyword evidence="2 13" id="KW-0436">Ligase</keyword>
<evidence type="ECO:0000256" key="7">
    <source>
        <dbReference type="ARBA" id="ARBA00024484"/>
    </source>
</evidence>
<evidence type="ECO:0000256" key="2">
    <source>
        <dbReference type="ARBA" id="ARBA00022598"/>
    </source>
</evidence>
<keyword evidence="16" id="KW-1185">Reference proteome</keyword>
<dbReference type="OrthoDB" id="1700726at2759"/>
<dbReference type="Proteomes" id="UP000183832">
    <property type="component" value="Unassembled WGS sequence"/>
</dbReference>
<feature type="domain" description="AMP-dependent synthetase/ligase" evidence="14">
    <location>
        <begin position="78"/>
        <end position="480"/>
    </location>
</feature>
<keyword evidence="13" id="KW-0443">Lipid metabolism</keyword>
<evidence type="ECO:0000256" key="12">
    <source>
        <dbReference type="ARBA" id="ARBA00049139"/>
    </source>
</evidence>
<gene>
    <name evidence="15" type="ORF">CLUMA_CG001619</name>
</gene>
<dbReference type="SUPFAM" id="SSF56801">
    <property type="entry name" value="Acetyl-CoA synthetase-like"/>
    <property type="match status" value="1"/>
</dbReference>
<dbReference type="GO" id="GO:0005524">
    <property type="term" value="F:ATP binding"/>
    <property type="evidence" value="ECO:0007669"/>
    <property type="project" value="UniProtKB-KW"/>
</dbReference>
<evidence type="ECO:0000256" key="13">
    <source>
        <dbReference type="RuleBase" id="RU369030"/>
    </source>
</evidence>
<dbReference type="STRING" id="568069.A0A1J1HIG3"/>
<evidence type="ECO:0000313" key="15">
    <source>
        <dbReference type="EMBL" id="CRK87831.1"/>
    </source>
</evidence>
<evidence type="ECO:0000256" key="10">
    <source>
        <dbReference type="ARBA" id="ARBA00024548"/>
    </source>
</evidence>
<evidence type="ECO:0000256" key="11">
    <source>
        <dbReference type="ARBA" id="ARBA00024565"/>
    </source>
</evidence>
<comment type="catalytic activity">
    <reaction evidence="8">
        <text>12-hydroxy-(5Z,8Z,10E,14Z)-eicosatetraenoate + ATP + CoA = 12-hydroxy-(5Z,8Z,10E,14Z)-eicosatetraenoyl-CoA + AMP + diphosphate</text>
        <dbReference type="Rhea" id="RHEA:52112"/>
        <dbReference type="ChEBI" id="CHEBI:30616"/>
        <dbReference type="ChEBI" id="CHEBI:33019"/>
        <dbReference type="ChEBI" id="CHEBI:57287"/>
        <dbReference type="ChEBI" id="CHEBI:90718"/>
        <dbReference type="ChEBI" id="CHEBI:136408"/>
        <dbReference type="ChEBI" id="CHEBI:456215"/>
    </reaction>
    <physiologicalReaction direction="left-to-right" evidence="8">
        <dbReference type="Rhea" id="RHEA:52113"/>
    </physiologicalReaction>
</comment>
<evidence type="ECO:0000256" key="8">
    <source>
        <dbReference type="ARBA" id="ARBA00024495"/>
    </source>
</evidence>
<evidence type="ECO:0000256" key="4">
    <source>
        <dbReference type="ARBA" id="ARBA00022832"/>
    </source>
</evidence>
<keyword evidence="5 13" id="KW-0067">ATP-binding</keyword>
<sequence length="657" mass="73451">MSCCSRRSAPVRPPVLLKDQSENLKGADHIHVSKLYKDAKNEKFMSFLTNEVQTLYESFNHGSYASNNGPCLGWRESLSSPYQWMTYDETLLRAKNFGSGLLALGLSPGKNTFICLYSHNRPEWILCEQGCYTQSMVLVPLSDTLGPQSCSFIINQTGTGVVIVEDDKKVNSLLDWLPTKLSKLIVINPLHSDTLRRIKNSAIQVYTFDEVENLGSISNIIERPPVPEDLCTICYTSGTTGNPKGVMLSHRNVMACIASVFLQLGEHKPQVGDVLISFLPLSHMLERTCENALFYAGGSVGFYSGNIKDLANDLKALKPTIMPAVPRLLNRVYDKMHLDINGSPFKKFFYHMAIKSKEADLKRFIIRRNSLWDVLLFKRVQESFGGRLRLMVVGSAPLAGHVLTFIRCSLGCIVAEGFGMTEAVAPVTLTVLGDHVTGHVGPPLPCCGIKLVDIPEMGYFMSNNQGEICIKGTSVFKGYFKEPERTATAFDASGWLHTGDVGEWNSNGTLSVIDRKKHIFKLSQGEYIIPEKIEGIYQKSSYVYQVFVYGESLKSCIIAIVVPRVENLKEWAVQNNIPGTLSVLCNNAEVKTLIMDDMNAIGKEYGLKSYEQVKDIYLHPDPFSINNNLLTAALKSRREQIRNYFKPQLDDMYQNLK</sequence>
<comment type="catalytic activity">
    <reaction evidence="10">
        <text>(5Z,8Z,11Z,14Z)-eicosatetraenoate + ATP + CoA = (5Z,8Z,11Z,14Z)-eicosatetraenoyl-CoA + AMP + diphosphate</text>
        <dbReference type="Rhea" id="RHEA:19713"/>
        <dbReference type="ChEBI" id="CHEBI:30616"/>
        <dbReference type="ChEBI" id="CHEBI:32395"/>
        <dbReference type="ChEBI" id="CHEBI:33019"/>
        <dbReference type="ChEBI" id="CHEBI:57287"/>
        <dbReference type="ChEBI" id="CHEBI:57368"/>
        <dbReference type="ChEBI" id="CHEBI:456215"/>
        <dbReference type="EC" id="6.2.1.15"/>
    </reaction>
    <physiologicalReaction direction="left-to-right" evidence="10">
        <dbReference type="Rhea" id="RHEA:19714"/>
    </physiologicalReaction>
</comment>
<dbReference type="CDD" id="cd05927">
    <property type="entry name" value="LC-FACS_euk"/>
    <property type="match status" value="1"/>
</dbReference>
<evidence type="ECO:0000313" key="16">
    <source>
        <dbReference type="Proteomes" id="UP000183832"/>
    </source>
</evidence>
<dbReference type="GO" id="GO:0016020">
    <property type="term" value="C:membrane"/>
    <property type="evidence" value="ECO:0007669"/>
    <property type="project" value="TreeGrafter"/>
</dbReference>
<evidence type="ECO:0000256" key="3">
    <source>
        <dbReference type="ARBA" id="ARBA00022741"/>
    </source>
</evidence>
<protein>
    <recommendedName>
        <fullName evidence="13">Long-chain-fatty-acid--CoA ligase</fullName>
        <ecNumber evidence="13">6.2.1.3</ecNumber>
    </recommendedName>
</protein>
<comment type="catalytic activity">
    <reaction evidence="11">
        <text>(E)-hexadec-2-enoate + ATP + CoA = (2E)-hexadecenoyl-CoA + AMP + diphosphate</text>
        <dbReference type="Rhea" id="RHEA:36139"/>
        <dbReference type="ChEBI" id="CHEBI:30616"/>
        <dbReference type="ChEBI" id="CHEBI:33019"/>
        <dbReference type="ChEBI" id="CHEBI:57287"/>
        <dbReference type="ChEBI" id="CHEBI:61526"/>
        <dbReference type="ChEBI" id="CHEBI:72745"/>
        <dbReference type="ChEBI" id="CHEBI:456215"/>
    </reaction>
    <physiologicalReaction direction="left-to-right" evidence="11">
        <dbReference type="Rhea" id="RHEA:36140"/>
    </physiologicalReaction>
</comment>
<comment type="catalytic activity">
    <reaction evidence="6">
        <text>5-hydroxy-(6E,8Z,11Z,14Z)-eicosatetraenoate + ATP + CoA = 5-hydroxy-(6E,8Z,11Z,14Z)-eicosatetraenoyl-CoA + AMP + diphosphate</text>
        <dbReference type="Rhea" id="RHEA:52108"/>
        <dbReference type="ChEBI" id="CHEBI:30616"/>
        <dbReference type="ChEBI" id="CHEBI:33019"/>
        <dbReference type="ChEBI" id="CHEBI:57287"/>
        <dbReference type="ChEBI" id="CHEBI:65341"/>
        <dbReference type="ChEBI" id="CHEBI:136407"/>
        <dbReference type="ChEBI" id="CHEBI:456215"/>
    </reaction>
    <physiologicalReaction direction="left-to-right" evidence="6">
        <dbReference type="Rhea" id="RHEA:52109"/>
    </physiologicalReaction>
</comment>
<reference evidence="15 16" key="1">
    <citation type="submission" date="2015-04" db="EMBL/GenBank/DDBJ databases">
        <authorList>
            <person name="Syromyatnikov M.Y."/>
            <person name="Popov V.N."/>
        </authorList>
    </citation>
    <scope>NUCLEOTIDE SEQUENCE [LARGE SCALE GENOMIC DNA]</scope>
</reference>
<dbReference type="PROSITE" id="PS00455">
    <property type="entry name" value="AMP_BINDING"/>
    <property type="match status" value="1"/>
</dbReference>
<keyword evidence="4 13" id="KW-0276">Fatty acid metabolism</keyword>
<dbReference type="GO" id="GO:0047676">
    <property type="term" value="F:arachidonate-CoA ligase activity"/>
    <property type="evidence" value="ECO:0007669"/>
    <property type="project" value="UniProtKB-EC"/>
</dbReference>
<keyword evidence="3 13" id="KW-0547">Nucleotide-binding</keyword>
<comment type="similarity">
    <text evidence="1 13">Belongs to the ATP-dependent AMP-binding enzyme family.</text>
</comment>
<name>A0A1J1HIG3_9DIPT</name>
<dbReference type="AlphaFoldDB" id="A0A1J1HIG3"/>
<dbReference type="PANTHER" id="PTHR43272:SF107">
    <property type="entry name" value="LONG-CHAIN-FATTY-ACID--COA LIGASE 5"/>
    <property type="match status" value="1"/>
</dbReference>
<comment type="catalytic activity">
    <reaction evidence="12">
        <text>hexadecanoate + ATP + CoA = hexadecanoyl-CoA + AMP + diphosphate</text>
        <dbReference type="Rhea" id="RHEA:30751"/>
        <dbReference type="ChEBI" id="CHEBI:7896"/>
        <dbReference type="ChEBI" id="CHEBI:30616"/>
        <dbReference type="ChEBI" id="CHEBI:33019"/>
        <dbReference type="ChEBI" id="CHEBI:57287"/>
        <dbReference type="ChEBI" id="CHEBI:57379"/>
        <dbReference type="ChEBI" id="CHEBI:456215"/>
    </reaction>
    <physiologicalReaction direction="left-to-right" evidence="12">
        <dbReference type="Rhea" id="RHEA:30752"/>
    </physiologicalReaction>
</comment>
<dbReference type="Gene3D" id="3.40.50.12780">
    <property type="entry name" value="N-terminal domain of ligase-like"/>
    <property type="match status" value="1"/>
</dbReference>
<accession>A0A1J1HIG3</accession>
<dbReference type="EMBL" id="CVRI01000006">
    <property type="protein sequence ID" value="CRK87831.1"/>
    <property type="molecule type" value="Genomic_DNA"/>
</dbReference>
<dbReference type="GO" id="GO:0005783">
    <property type="term" value="C:endoplasmic reticulum"/>
    <property type="evidence" value="ECO:0007669"/>
    <property type="project" value="TreeGrafter"/>
</dbReference>
<evidence type="ECO:0000256" key="5">
    <source>
        <dbReference type="ARBA" id="ARBA00022840"/>
    </source>
</evidence>
<evidence type="ECO:0000256" key="9">
    <source>
        <dbReference type="ARBA" id="ARBA00024532"/>
    </source>
</evidence>
<dbReference type="Pfam" id="PF00501">
    <property type="entry name" value="AMP-binding"/>
    <property type="match status" value="1"/>
</dbReference>
<evidence type="ECO:0000259" key="14">
    <source>
        <dbReference type="Pfam" id="PF00501"/>
    </source>
</evidence>
<dbReference type="InterPro" id="IPR000873">
    <property type="entry name" value="AMP-dep_synth/lig_dom"/>
</dbReference>
<dbReference type="EC" id="6.2.1.3" evidence="13"/>
<comment type="catalytic activity">
    <reaction evidence="7">
        <text>a long-chain fatty acid + ATP + CoA = a long-chain fatty acyl-CoA + AMP + diphosphate</text>
        <dbReference type="Rhea" id="RHEA:15421"/>
        <dbReference type="ChEBI" id="CHEBI:30616"/>
        <dbReference type="ChEBI" id="CHEBI:33019"/>
        <dbReference type="ChEBI" id="CHEBI:57287"/>
        <dbReference type="ChEBI" id="CHEBI:57560"/>
        <dbReference type="ChEBI" id="CHEBI:83139"/>
        <dbReference type="ChEBI" id="CHEBI:456215"/>
        <dbReference type="EC" id="6.2.1.3"/>
    </reaction>
    <physiologicalReaction direction="left-to-right" evidence="7">
        <dbReference type="Rhea" id="RHEA:15422"/>
    </physiologicalReaction>
</comment>
<proteinExistence type="inferred from homology"/>
<dbReference type="InterPro" id="IPR042099">
    <property type="entry name" value="ANL_N_sf"/>
</dbReference>
<dbReference type="InterPro" id="IPR045311">
    <property type="entry name" value="LC-FACS_euk"/>
</dbReference>
<dbReference type="PANTHER" id="PTHR43272">
    <property type="entry name" value="LONG-CHAIN-FATTY-ACID--COA LIGASE"/>
    <property type="match status" value="1"/>
</dbReference>
<evidence type="ECO:0000256" key="6">
    <source>
        <dbReference type="ARBA" id="ARBA00024469"/>
    </source>
</evidence>